<comment type="caution">
    <text evidence="2">The sequence shown here is derived from an EMBL/GenBank/DDBJ whole genome shotgun (WGS) entry which is preliminary data.</text>
</comment>
<proteinExistence type="predicted"/>
<feature type="coiled-coil region" evidence="1">
    <location>
        <begin position="4"/>
        <end position="34"/>
    </location>
</feature>
<name>A0AAP3G9T5_BRELA</name>
<reference evidence="2" key="1">
    <citation type="submission" date="2022-09" db="EMBL/GenBank/DDBJ databases">
        <title>Genome analysis and characterization of larvicidal activity of Brevibacillus strains.</title>
        <authorList>
            <person name="Patrusheva E.V."/>
            <person name="Izotova A.O."/>
            <person name="Toshchakov S.V."/>
            <person name="Sineoky S.P."/>
        </authorList>
    </citation>
    <scope>NUCLEOTIDE SEQUENCE</scope>
    <source>
        <strain evidence="2">VKPM_B-13247</strain>
    </source>
</reference>
<dbReference type="RefSeq" id="WP_258434318.1">
    <property type="nucleotide sequence ID" value="NZ_JANSGW010000026.1"/>
</dbReference>
<evidence type="ECO:0000313" key="2">
    <source>
        <dbReference type="EMBL" id="MCZ0808951.1"/>
    </source>
</evidence>
<dbReference type="Proteomes" id="UP001077662">
    <property type="component" value="Unassembled WGS sequence"/>
</dbReference>
<protein>
    <submittedName>
        <fullName evidence="2">Uncharacterized protein</fullName>
    </submittedName>
</protein>
<dbReference type="AlphaFoldDB" id="A0AAP3G9T5"/>
<organism evidence="2 3">
    <name type="scientific">Brevibacillus laterosporus</name>
    <name type="common">Bacillus laterosporus</name>
    <dbReference type="NCBI Taxonomy" id="1465"/>
    <lineage>
        <taxon>Bacteria</taxon>
        <taxon>Bacillati</taxon>
        <taxon>Bacillota</taxon>
        <taxon>Bacilli</taxon>
        <taxon>Bacillales</taxon>
        <taxon>Paenibacillaceae</taxon>
        <taxon>Brevibacillus</taxon>
    </lineage>
</organism>
<evidence type="ECO:0000313" key="3">
    <source>
        <dbReference type="Proteomes" id="UP001077662"/>
    </source>
</evidence>
<keyword evidence="1" id="KW-0175">Coiled coil</keyword>
<gene>
    <name evidence="2" type="ORF">O0554_18855</name>
</gene>
<sequence>MTVMEKIKQMEDELQRLKQEVEKAEQSKTFYIDDETSHDVLTEVYN</sequence>
<dbReference type="EMBL" id="JAPTNE010000026">
    <property type="protein sequence ID" value="MCZ0808951.1"/>
    <property type="molecule type" value="Genomic_DNA"/>
</dbReference>
<evidence type="ECO:0000256" key="1">
    <source>
        <dbReference type="SAM" id="Coils"/>
    </source>
</evidence>
<accession>A0AAP3G9T5</accession>